<dbReference type="Proteomes" id="UP001275084">
    <property type="component" value="Unassembled WGS sequence"/>
</dbReference>
<evidence type="ECO:0000256" key="1">
    <source>
        <dbReference type="SAM" id="MobiDB-lite"/>
    </source>
</evidence>
<organism evidence="2 3">
    <name type="scientific">Lasiosphaeria hispida</name>
    <dbReference type="NCBI Taxonomy" id="260671"/>
    <lineage>
        <taxon>Eukaryota</taxon>
        <taxon>Fungi</taxon>
        <taxon>Dikarya</taxon>
        <taxon>Ascomycota</taxon>
        <taxon>Pezizomycotina</taxon>
        <taxon>Sordariomycetes</taxon>
        <taxon>Sordariomycetidae</taxon>
        <taxon>Sordariales</taxon>
        <taxon>Lasiosphaeriaceae</taxon>
        <taxon>Lasiosphaeria</taxon>
    </lineage>
</organism>
<feature type="region of interest" description="Disordered" evidence="1">
    <location>
        <begin position="1"/>
        <end position="24"/>
    </location>
</feature>
<proteinExistence type="predicted"/>
<sequence length="242" mass="25146">MVATGVTVPGTEDEKVTVSTGITAPEPDDKNVTVEIGVTVLRIEDKKVSVSMGVTGPGIEDEKVTVSTGVIVPGTEDKNVRVSSADADGESGKTVAVSTGLTGLESEERKDAVSGEVCASLVETKTGVDEVRSVMELVIPALEVADAVARLQGTETVIMDPPVIDICEHHSCVTSAMTEPPMIVAPLKRLFTWLLSTMLSSVDTIAPTIELTSSVFAVPTRLDREAANSESGAPVGSGRPES</sequence>
<protein>
    <submittedName>
        <fullName evidence="2">Uncharacterized protein</fullName>
    </submittedName>
</protein>
<name>A0AAJ0HAV3_9PEZI</name>
<dbReference type="AlphaFoldDB" id="A0AAJ0HAV3"/>
<evidence type="ECO:0000313" key="2">
    <source>
        <dbReference type="EMBL" id="KAK3346182.1"/>
    </source>
</evidence>
<accession>A0AAJ0HAV3</accession>
<reference evidence="2" key="2">
    <citation type="submission" date="2023-06" db="EMBL/GenBank/DDBJ databases">
        <authorList>
            <consortium name="Lawrence Berkeley National Laboratory"/>
            <person name="Haridas S."/>
            <person name="Hensen N."/>
            <person name="Bonometti L."/>
            <person name="Westerberg I."/>
            <person name="Brannstrom I.O."/>
            <person name="Guillou S."/>
            <person name="Cros-Aarteil S."/>
            <person name="Calhoun S."/>
            <person name="Kuo A."/>
            <person name="Mondo S."/>
            <person name="Pangilinan J."/>
            <person name="Riley R."/>
            <person name="Labutti K."/>
            <person name="Andreopoulos B."/>
            <person name="Lipzen A."/>
            <person name="Chen C."/>
            <person name="Yanf M."/>
            <person name="Daum C."/>
            <person name="Ng V."/>
            <person name="Clum A."/>
            <person name="Steindorff A."/>
            <person name="Ohm R."/>
            <person name="Martin F."/>
            <person name="Silar P."/>
            <person name="Natvig D."/>
            <person name="Lalanne C."/>
            <person name="Gautier V."/>
            <person name="Ament-Velasquez S.L."/>
            <person name="Kruys A."/>
            <person name="Hutchinson M.I."/>
            <person name="Powell A.J."/>
            <person name="Barry K."/>
            <person name="Miller A.N."/>
            <person name="Grigoriev I.V."/>
            <person name="Debuchy R."/>
            <person name="Gladieux P."/>
            <person name="Thoren M.H."/>
            <person name="Johannesson H."/>
        </authorList>
    </citation>
    <scope>NUCLEOTIDE SEQUENCE</scope>
    <source>
        <strain evidence="2">CBS 955.72</strain>
    </source>
</reference>
<keyword evidence="3" id="KW-1185">Reference proteome</keyword>
<gene>
    <name evidence="2" type="ORF">B0T25DRAFT_571333</name>
</gene>
<evidence type="ECO:0000313" key="3">
    <source>
        <dbReference type="Proteomes" id="UP001275084"/>
    </source>
</evidence>
<reference evidence="2" key="1">
    <citation type="journal article" date="2023" name="Mol. Phylogenet. Evol.">
        <title>Genome-scale phylogeny and comparative genomics of the fungal order Sordariales.</title>
        <authorList>
            <person name="Hensen N."/>
            <person name="Bonometti L."/>
            <person name="Westerberg I."/>
            <person name="Brannstrom I.O."/>
            <person name="Guillou S."/>
            <person name="Cros-Aarteil S."/>
            <person name="Calhoun S."/>
            <person name="Haridas S."/>
            <person name="Kuo A."/>
            <person name="Mondo S."/>
            <person name="Pangilinan J."/>
            <person name="Riley R."/>
            <person name="LaButti K."/>
            <person name="Andreopoulos B."/>
            <person name="Lipzen A."/>
            <person name="Chen C."/>
            <person name="Yan M."/>
            <person name="Daum C."/>
            <person name="Ng V."/>
            <person name="Clum A."/>
            <person name="Steindorff A."/>
            <person name="Ohm R.A."/>
            <person name="Martin F."/>
            <person name="Silar P."/>
            <person name="Natvig D.O."/>
            <person name="Lalanne C."/>
            <person name="Gautier V."/>
            <person name="Ament-Velasquez S.L."/>
            <person name="Kruys A."/>
            <person name="Hutchinson M.I."/>
            <person name="Powell A.J."/>
            <person name="Barry K."/>
            <person name="Miller A.N."/>
            <person name="Grigoriev I.V."/>
            <person name="Debuchy R."/>
            <person name="Gladieux P."/>
            <person name="Hiltunen Thoren M."/>
            <person name="Johannesson H."/>
        </authorList>
    </citation>
    <scope>NUCLEOTIDE SEQUENCE</scope>
    <source>
        <strain evidence="2">CBS 955.72</strain>
    </source>
</reference>
<comment type="caution">
    <text evidence="2">The sequence shown here is derived from an EMBL/GenBank/DDBJ whole genome shotgun (WGS) entry which is preliminary data.</text>
</comment>
<dbReference type="EMBL" id="JAUIQD010000006">
    <property type="protein sequence ID" value="KAK3346182.1"/>
    <property type="molecule type" value="Genomic_DNA"/>
</dbReference>